<dbReference type="Gene3D" id="3.40.50.150">
    <property type="entry name" value="Vaccinia Virus protein VP39"/>
    <property type="match status" value="1"/>
</dbReference>
<evidence type="ECO:0000313" key="1">
    <source>
        <dbReference type="EMBL" id="VAW17667.1"/>
    </source>
</evidence>
<dbReference type="CDD" id="cd02440">
    <property type="entry name" value="AdoMet_MTases"/>
    <property type="match status" value="1"/>
</dbReference>
<proteinExistence type="predicted"/>
<dbReference type="Pfam" id="PF13489">
    <property type="entry name" value="Methyltransf_23"/>
    <property type="match status" value="1"/>
</dbReference>
<organism evidence="1">
    <name type="scientific">hydrothermal vent metagenome</name>
    <dbReference type="NCBI Taxonomy" id="652676"/>
    <lineage>
        <taxon>unclassified sequences</taxon>
        <taxon>metagenomes</taxon>
        <taxon>ecological metagenomes</taxon>
    </lineage>
</organism>
<keyword evidence="1" id="KW-0489">Methyltransferase</keyword>
<protein>
    <submittedName>
        <fullName evidence="1">SAM-dependent methyltransferase</fullName>
    </submittedName>
</protein>
<dbReference type="GO" id="GO:0032259">
    <property type="term" value="P:methylation"/>
    <property type="evidence" value="ECO:0007669"/>
    <property type="project" value="UniProtKB-KW"/>
</dbReference>
<gene>
    <name evidence="1" type="ORF">MNBD_BACTEROID03-1984</name>
</gene>
<reference evidence="1" key="1">
    <citation type="submission" date="2018-06" db="EMBL/GenBank/DDBJ databases">
        <authorList>
            <person name="Zhirakovskaya E."/>
        </authorList>
    </citation>
    <scope>NUCLEOTIDE SEQUENCE</scope>
</reference>
<dbReference type="GO" id="GO:0008168">
    <property type="term" value="F:methyltransferase activity"/>
    <property type="evidence" value="ECO:0007669"/>
    <property type="project" value="UniProtKB-KW"/>
</dbReference>
<accession>A0A3B0TW96</accession>
<name>A0A3B0TW96_9ZZZZ</name>
<dbReference type="SUPFAM" id="SSF53335">
    <property type="entry name" value="S-adenosyl-L-methionine-dependent methyltransferases"/>
    <property type="match status" value="1"/>
</dbReference>
<keyword evidence="1" id="KW-0808">Transferase</keyword>
<dbReference type="EMBL" id="UOEL01000144">
    <property type="protein sequence ID" value="VAW17667.1"/>
    <property type="molecule type" value="Genomic_DNA"/>
</dbReference>
<dbReference type="PANTHER" id="PTHR43861">
    <property type="entry name" value="TRANS-ACONITATE 2-METHYLTRANSFERASE-RELATED"/>
    <property type="match status" value="1"/>
</dbReference>
<dbReference type="InterPro" id="IPR029063">
    <property type="entry name" value="SAM-dependent_MTases_sf"/>
</dbReference>
<dbReference type="AlphaFoldDB" id="A0A3B0TW96"/>
<sequence length="275" mass="32142">MKSYLKTKDFYNSQEEFELRHDEELDMLVTHPQPKDPDMYYQSENYISHSDANKTVVDKIYQFVKKIGLFGKTILINSCARESKTLLDVGAGTGDFLLAAEKRGWAVEGVEPSYDARMKAREKKVELMPSLESLPRKKYDVITLWHVLEHLPDLEDQILKLVWHLEEEGALIIAVPNFKSYDANHYKSFWAAYDVPRHLWHFSRTAINTLFSKFDMQVVKTKPLFFDAFYVALLSEKYKSGKQHFFKSLAIGLWSNLKALRTKEYSSIIYILKKH</sequence>